<accession>A0ABS9T8Y2</accession>
<protein>
    <submittedName>
        <fullName evidence="4">Carbon-nitrogen hydrolase family protein</fullName>
    </submittedName>
</protein>
<dbReference type="PROSITE" id="PS00920">
    <property type="entry name" value="NITRIL_CHT_1"/>
    <property type="match status" value="1"/>
</dbReference>
<proteinExistence type="inferred from homology"/>
<feature type="domain" description="CN hydrolase" evidence="3">
    <location>
        <begin position="8"/>
        <end position="281"/>
    </location>
</feature>
<evidence type="ECO:0000313" key="5">
    <source>
        <dbReference type="Proteomes" id="UP001299970"/>
    </source>
</evidence>
<evidence type="ECO:0000256" key="2">
    <source>
        <dbReference type="PROSITE-ProRule" id="PRU10139"/>
    </source>
</evidence>
<dbReference type="SUPFAM" id="SSF56317">
    <property type="entry name" value="Carbon-nitrogen hydrolase"/>
    <property type="match status" value="1"/>
</dbReference>
<evidence type="ECO:0000313" key="4">
    <source>
        <dbReference type="EMBL" id="MCH6164990.1"/>
    </source>
</evidence>
<dbReference type="GO" id="GO:0016787">
    <property type="term" value="F:hydrolase activity"/>
    <property type="evidence" value="ECO:0007669"/>
    <property type="project" value="UniProtKB-KW"/>
</dbReference>
<feature type="active site" description="Proton acceptor" evidence="2">
    <location>
        <position position="48"/>
    </location>
</feature>
<dbReference type="InterPro" id="IPR036526">
    <property type="entry name" value="C-N_Hydrolase_sf"/>
</dbReference>
<dbReference type="CDD" id="cd07564">
    <property type="entry name" value="nitrilases_CHs"/>
    <property type="match status" value="1"/>
</dbReference>
<dbReference type="Gene3D" id="3.60.110.10">
    <property type="entry name" value="Carbon-nitrogen hydrolase"/>
    <property type="match status" value="1"/>
</dbReference>
<evidence type="ECO:0000259" key="3">
    <source>
        <dbReference type="PROSITE" id="PS50263"/>
    </source>
</evidence>
<dbReference type="InterPro" id="IPR044149">
    <property type="entry name" value="Nitrilases_CHs"/>
</dbReference>
<keyword evidence="4" id="KW-0378">Hydrolase</keyword>
<dbReference type="PROSITE" id="PS50263">
    <property type="entry name" value="CN_HYDROLASE"/>
    <property type="match status" value="1"/>
</dbReference>
<name>A0ABS9T8Y2_9PSEU</name>
<dbReference type="InterPro" id="IPR003010">
    <property type="entry name" value="C-N_Hydrolase"/>
</dbReference>
<dbReference type="RefSeq" id="WP_241035004.1">
    <property type="nucleotide sequence ID" value="NZ_BAAAJF010000009.1"/>
</dbReference>
<dbReference type="Proteomes" id="UP001299970">
    <property type="component" value="Unassembled WGS sequence"/>
</dbReference>
<keyword evidence="5" id="KW-1185">Reference proteome</keyword>
<dbReference type="Pfam" id="PF00795">
    <property type="entry name" value="CN_hydrolase"/>
    <property type="match status" value="1"/>
</dbReference>
<reference evidence="4 5" key="1">
    <citation type="submission" date="2022-03" db="EMBL/GenBank/DDBJ databases">
        <title>Pseudonocardia alaer sp. nov., a novel actinomycete isolated from reed forest soil.</title>
        <authorList>
            <person name="Wang L."/>
        </authorList>
    </citation>
    <scope>NUCLEOTIDE SEQUENCE [LARGE SCALE GENOMIC DNA]</scope>
    <source>
        <strain evidence="4 5">Y-16303</strain>
    </source>
</reference>
<comment type="similarity">
    <text evidence="1">Belongs to the carbon-nitrogen hydrolase superfamily. Nitrilase family.</text>
</comment>
<dbReference type="EMBL" id="JAKXMK010000003">
    <property type="protein sequence ID" value="MCH6164990.1"/>
    <property type="molecule type" value="Genomic_DNA"/>
</dbReference>
<dbReference type="PANTHER" id="PTHR46044">
    <property type="entry name" value="NITRILASE"/>
    <property type="match status" value="1"/>
</dbReference>
<gene>
    <name evidence="4" type="ORF">MMF94_04785</name>
</gene>
<dbReference type="PANTHER" id="PTHR46044:SF1">
    <property type="entry name" value="CN HYDROLASE DOMAIN-CONTAINING PROTEIN"/>
    <property type="match status" value="1"/>
</dbReference>
<organism evidence="4 5">
    <name type="scientific">Pseudonocardia alaniniphila</name>
    <dbReference type="NCBI Taxonomy" id="75291"/>
    <lineage>
        <taxon>Bacteria</taxon>
        <taxon>Bacillati</taxon>
        <taxon>Actinomycetota</taxon>
        <taxon>Actinomycetes</taxon>
        <taxon>Pseudonocardiales</taxon>
        <taxon>Pseudonocardiaceae</taxon>
        <taxon>Pseudonocardia</taxon>
    </lineage>
</organism>
<dbReference type="InterPro" id="IPR000132">
    <property type="entry name" value="Nitrilase/CN_hydratase_CS"/>
</dbReference>
<evidence type="ECO:0000256" key="1">
    <source>
        <dbReference type="ARBA" id="ARBA00008129"/>
    </source>
</evidence>
<comment type="caution">
    <text evidence="4">The sequence shown here is derived from an EMBL/GenBank/DDBJ whole genome shotgun (WGS) entry which is preliminary data.</text>
</comment>
<dbReference type="PROSITE" id="PS00921">
    <property type="entry name" value="NITRIL_CHT_2"/>
    <property type="match status" value="1"/>
</dbReference>
<sequence length="340" mass="36708">MSIEHPRYRAAAVQVSPAYLDLDAGVDKAIGLIAEAASAGAELIGFPETWMPGYPFFIWLDSPAWSAQFVQRYFDNSLAYGTPQADRIAEAAREHSITVVMGLSERQGGSLYIGQWIIGPDGETIARRRKLRPSHVERSVFGDGDGSDLSVYTTRLGRLGAMSCWEHVQPLSRYAMFAQNEQVHVASWPSFSLYPGSAYSLGPEVNIAVSQVYAVEGGCFVVAPCATVSEEMIELLCTDDAKRAMLLPGGGYARIFGPDGRPLHEPLAPDVEGLAYADLDLGLISLAKAVADPAGHYARPDVTRLLLNKTPGDRVVPFVAPGVEIEEDLPLPATRTTADV</sequence>